<name>A0AAV8XSJ2_9CUCU</name>
<evidence type="ECO:0000313" key="3">
    <source>
        <dbReference type="Proteomes" id="UP001162162"/>
    </source>
</evidence>
<keyword evidence="3" id="KW-1185">Reference proteome</keyword>
<keyword evidence="1" id="KW-0732">Signal</keyword>
<evidence type="ECO:0000313" key="2">
    <source>
        <dbReference type="EMBL" id="KAJ8941620.1"/>
    </source>
</evidence>
<feature type="chain" id="PRO_5043967474" evidence="1">
    <location>
        <begin position="27"/>
        <end position="201"/>
    </location>
</feature>
<proteinExistence type="predicted"/>
<gene>
    <name evidence="2" type="ORF">NQ318_000326</name>
</gene>
<organism evidence="2 3">
    <name type="scientific">Aromia moschata</name>
    <dbReference type="NCBI Taxonomy" id="1265417"/>
    <lineage>
        <taxon>Eukaryota</taxon>
        <taxon>Metazoa</taxon>
        <taxon>Ecdysozoa</taxon>
        <taxon>Arthropoda</taxon>
        <taxon>Hexapoda</taxon>
        <taxon>Insecta</taxon>
        <taxon>Pterygota</taxon>
        <taxon>Neoptera</taxon>
        <taxon>Endopterygota</taxon>
        <taxon>Coleoptera</taxon>
        <taxon>Polyphaga</taxon>
        <taxon>Cucujiformia</taxon>
        <taxon>Chrysomeloidea</taxon>
        <taxon>Cerambycidae</taxon>
        <taxon>Cerambycinae</taxon>
        <taxon>Callichromatini</taxon>
        <taxon>Aromia</taxon>
    </lineage>
</organism>
<feature type="non-terminal residue" evidence="2">
    <location>
        <position position="1"/>
    </location>
</feature>
<reference evidence="2" key="1">
    <citation type="journal article" date="2023" name="Insect Mol. Biol.">
        <title>Genome sequencing provides insights into the evolution of gene families encoding plant cell wall-degrading enzymes in longhorned beetles.</title>
        <authorList>
            <person name="Shin N.R."/>
            <person name="Okamura Y."/>
            <person name="Kirsch R."/>
            <person name="Pauchet Y."/>
        </authorList>
    </citation>
    <scope>NUCLEOTIDE SEQUENCE</scope>
    <source>
        <strain evidence="2">AMC_N1</strain>
    </source>
</reference>
<evidence type="ECO:0000256" key="1">
    <source>
        <dbReference type="SAM" id="SignalP"/>
    </source>
</evidence>
<sequence length="201" mass="22742">SRHNKLHSGGLLILSVGAALLELYKAKKQSPDGNGKHPLSRKCSLADLTVMKHQRKELIRRESIMEIPEEGSHTKPPGRKVSRPPLRFAPPPLQRRCSFPVGPNARSFDTQRASIDAANSTEAFRRISIVEEERICQIEERRDSISAQSRRTSIDSRNVSFDGRRLSVDDSRKEGITDLYTDIRMAVCSLRFLRLLQLSLL</sequence>
<dbReference type="AlphaFoldDB" id="A0AAV8XSJ2"/>
<comment type="caution">
    <text evidence="2">The sequence shown here is derived from an EMBL/GenBank/DDBJ whole genome shotgun (WGS) entry which is preliminary data.</text>
</comment>
<dbReference type="Proteomes" id="UP001162162">
    <property type="component" value="Unassembled WGS sequence"/>
</dbReference>
<feature type="signal peptide" evidence="1">
    <location>
        <begin position="1"/>
        <end position="26"/>
    </location>
</feature>
<protein>
    <submittedName>
        <fullName evidence="2">Uncharacterized protein</fullName>
    </submittedName>
</protein>
<dbReference type="EMBL" id="JAPWTK010000360">
    <property type="protein sequence ID" value="KAJ8941620.1"/>
    <property type="molecule type" value="Genomic_DNA"/>
</dbReference>
<accession>A0AAV8XSJ2</accession>